<organism evidence="1 2">
    <name type="scientific">Opisthorchis viverrini</name>
    <name type="common">Southeast Asian liver fluke</name>
    <dbReference type="NCBI Taxonomy" id="6198"/>
    <lineage>
        <taxon>Eukaryota</taxon>
        <taxon>Metazoa</taxon>
        <taxon>Spiralia</taxon>
        <taxon>Lophotrochozoa</taxon>
        <taxon>Platyhelminthes</taxon>
        <taxon>Trematoda</taxon>
        <taxon>Digenea</taxon>
        <taxon>Opisthorchiida</taxon>
        <taxon>Opisthorchiata</taxon>
        <taxon>Opisthorchiidae</taxon>
        <taxon>Opisthorchis</taxon>
    </lineage>
</organism>
<protein>
    <submittedName>
        <fullName evidence="1">Uncharacterized protein</fullName>
    </submittedName>
</protein>
<dbReference type="Proteomes" id="UP000243686">
    <property type="component" value="Unassembled WGS sequence"/>
</dbReference>
<name>A0A1S8X0Q7_OPIVI</name>
<feature type="non-terminal residue" evidence="1">
    <location>
        <position position="139"/>
    </location>
</feature>
<evidence type="ECO:0000313" key="1">
    <source>
        <dbReference type="EMBL" id="OON20304.1"/>
    </source>
</evidence>
<accession>A0A1S8X0Q7</accession>
<proteinExistence type="predicted"/>
<reference evidence="1 2" key="1">
    <citation type="submission" date="2015-03" db="EMBL/GenBank/DDBJ databases">
        <title>Draft genome of the nematode, Opisthorchis viverrini.</title>
        <authorList>
            <person name="Mitreva M."/>
        </authorList>
    </citation>
    <scope>NUCLEOTIDE SEQUENCE [LARGE SCALE GENOMIC DNA]</scope>
    <source>
        <strain evidence="1">Khon Kaen</strain>
    </source>
</reference>
<dbReference type="AlphaFoldDB" id="A0A1S8X0Q7"/>
<dbReference type="EMBL" id="KV892721">
    <property type="protein sequence ID" value="OON20304.1"/>
    <property type="molecule type" value="Genomic_DNA"/>
</dbReference>
<sequence length="139" mass="15803">MFDEVMVLPVSTLSSLGINKMILIWTEKLIHRCPTYSVTHLPWSFSSGHKPGTRSLFCENGGRIIGSCRRILLRTGGILRNSCKQTLLVIIKGQCRKLAKVVQHRNFDDDERKLKCCKVEILTGGVDINPQEHHDILEY</sequence>
<gene>
    <name evidence="1" type="ORF">X801_03816</name>
</gene>
<keyword evidence="2" id="KW-1185">Reference proteome</keyword>
<evidence type="ECO:0000313" key="2">
    <source>
        <dbReference type="Proteomes" id="UP000243686"/>
    </source>
</evidence>